<keyword evidence="4" id="KW-0813">Transport</keyword>
<dbReference type="Proteomes" id="UP000046395">
    <property type="component" value="Unassembled WGS sequence"/>
</dbReference>
<dbReference type="Gene3D" id="1.20.1250.20">
    <property type="entry name" value="MFS general substrate transporter like domains"/>
    <property type="match status" value="1"/>
</dbReference>
<evidence type="ECO:0000256" key="1">
    <source>
        <dbReference type="ARBA" id="ARBA00003019"/>
    </source>
</evidence>
<evidence type="ECO:0000256" key="7">
    <source>
        <dbReference type="ARBA" id="ARBA00022989"/>
    </source>
</evidence>
<organism evidence="13 14">
    <name type="scientific">Trichuris muris</name>
    <name type="common">Mouse whipworm</name>
    <dbReference type="NCBI Taxonomy" id="70415"/>
    <lineage>
        <taxon>Eukaryota</taxon>
        <taxon>Metazoa</taxon>
        <taxon>Ecdysozoa</taxon>
        <taxon>Nematoda</taxon>
        <taxon>Enoplea</taxon>
        <taxon>Dorylaimia</taxon>
        <taxon>Trichinellida</taxon>
        <taxon>Trichuridae</taxon>
        <taxon>Trichuris</taxon>
    </lineage>
</organism>
<dbReference type="GO" id="GO:0005886">
    <property type="term" value="C:plasma membrane"/>
    <property type="evidence" value="ECO:0007669"/>
    <property type="project" value="UniProtKB-SubCell"/>
</dbReference>
<feature type="transmembrane region" description="Helical" evidence="12">
    <location>
        <begin position="6"/>
        <end position="24"/>
    </location>
</feature>
<protein>
    <recommendedName>
        <fullName evidence="3">Molybdate-anion transporter</fullName>
    </recommendedName>
    <alternativeName>
        <fullName evidence="10">Major facilitator superfamily domain-containing protein 5</fullName>
    </alternativeName>
    <alternativeName>
        <fullName evidence="11">Molybdate transporter 2 homolog</fullName>
    </alternativeName>
</protein>
<reference evidence="14" key="1">
    <citation type="submission" date="2019-12" db="UniProtKB">
        <authorList>
            <consortium name="WormBaseParasite"/>
        </authorList>
    </citation>
    <scope>IDENTIFICATION</scope>
</reference>
<dbReference type="AlphaFoldDB" id="A0A5S6QV88"/>
<comment type="subcellular location">
    <subcellularLocation>
        <location evidence="2">Cell membrane</location>
        <topology evidence="2">Multi-pass membrane protein</topology>
    </subcellularLocation>
</comment>
<keyword evidence="9 12" id="KW-0472">Membrane</keyword>
<feature type="transmembrane region" description="Helical" evidence="12">
    <location>
        <begin position="352"/>
        <end position="373"/>
    </location>
</feature>
<evidence type="ECO:0000256" key="2">
    <source>
        <dbReference type="ARBA" id="ARBA00004651"/>
    </source>
</evidence>
<evidence type="ECO:0000256" key="12">
    <source>
        <dbReference type="SAM" id="Phobius"/>
    </source>
</evidence>
<feature type="transmembrane region" description="Helical" evidence="12">
    <location>
        <begin position="84"/>
        <end position="106"/>
    </location>
</feature>
<dbReference type="Pfam" id="PF05631">
    <property type="entry name" value="MFS_5"/>
    <property type="match status" value="1"/>
</dbReference>
<proteinExistence type="predicted"/>
<comment type="function">
    <text evidence="1">Mediates high-affinity intracellular uptake of the rare oligo-element molybdenum.</text>
</comment>
<evidence type="ECO:0000256" key="6">
    <source>
        <dbReference type="ARBA" id="ARBA00022692"/>
    </source>
</evidence>
<feature type="transmembrane region" description="Helical" evidence="12">
    <location>
        <begin position="394"/>
        <end position="411"/>
    </location>
</feature>
<keyword evidence="8" id="KW-0406">Ion transport</keyword>
<dbReference type="PANTHER" id="PTHR23516:SF1">
    <property type="entry name" value="MOLYBDATE-ANION TRANSPORTER"/>
    <property type="match status" value="1"/>
</dbReference>
<dbReference type="InterPro" id="IPR036259">
    <property type="entry name" value="MFS_trans_sf"/>
</dbReference>
<evidence type="ECO:0000256" key="5">
    <source>
        <dbReference type="ARBA" id="ARBA00022475"/>
    </source>
</evidence>
<accession>A0A5S6QV88</accession>
<dbReference type="GO" id="GO:0015098">
    <property type="term" value="F:molybdate ion transmembrane transporter activity"/>
    <property type="evidence" value="ECO:0007669"/>
    <property type="project" value="InterPro"/>
</dbReference>
<dbReference type="SUPFAM" id="SSF103473">
    <property type="entry name" value="MFS general substrate transporter"/>
    <property type="match status" value="1"/>
</dbReference>
<feature type="transmembrane region" description="Helical" evidence="12">
    <location>
        <begin position="206"/>
        <end position="225"/>
    </location>
</feature>
<sequence>MYADMFVLVLTFVLVTVSGLLHLWKGNLKFFDQDDKSFAIGDAGFAHFKRTYYIGHLIVLFADSIQASYTYYLFDWYNVSSGDIVSIYVAGLVANLLASLLLCRWLQKLERRVVCFVHCVLACTGCFLKTMQKSCFLFSRLFDGVAVTLLLAPFQEWYVHEHVHKLGFPKEWVQVTFREVSFRSTFQAILAGYVADCIHRNLLEPLVLMQLCIPIYMFSCLWIYCKWAPNRPESNGTTENLLQELLKSGRIIFRRSNVLVLCVLQSLYESSFILFAFVWTPLFLQLGETVGPLPYIGAVYGCLMAGTLLGLVVYCKLSMHLLAHSLLSIAMALSFTGMSAALFAAYPKPLSLMKYNMSLLLLVIYQLGSGIYFPTMQRLQKDILPAENRSTILSLFRIPLNLLAITALHNVPKALDYGNWMLLCVSAFFNFACLIISFILARMIKQSNVDYFMLELKSDKEGEV</sequence>
<evidence type="ECO:0000256" key="9">
    <source>
        <dbReference type="ARBA" id="ARBA00023136"/>
    </source>
</evidence>
<dbReference type="GO" id="GO:0006811">
    <property type="term" value="P:monoatomic ion transport"/>
    <property type="evidence" value="ECO:0007669"/>
    <property type="project" value="UniProtKB-KW"/>
</dbReference>
<feature type="transmembrane region" description="Helical" evidence="12">
    <location>
        <begin position="52"/>
        <end position="72"/>
    </location>
</feature>
<keyword evidence="7 12" id="KW-1133">Transmembrane helix</keyword>
<dbReference type="InterPro" id="IPR008509">
    <property type="entry name" value="MOT2/MFSD5"/>
</dbReference>
<keyword evidence="13" id="KW-1185">Reference proteome</keyword>
<evidence type="ECO:0000256" key="10">
    <source>
        <dbReference type="ARBA" id="ARBA00030646"/>
    </source>
</evidence>
<feature type="transmembrane region" description="Helical" evidence="12">
    <location>
        <begin position="326"/>
        <end position="346"/>
    </location>
</feature>
<evidence type="ECO:0000256" key="8">
    <source>
        <dbReference type="ARBA" id="ARBA00023065"/>
    </source>
</evidence>
<keyword evidence="6 12" id="KW-0812">Transmembrane</keyword>
<dbReference type="PANTHER" id="PTHR23516">
    <property type="entry name" value="SAM (S-ADENOSYL METHIONINE) TRANSPORTER"/>
    <property type="match status" value="1"/>
</dbReference>
<evidence type="ECO:0000256" key="4">
    <source>
        <dbReference type="ARBA" id="ARBA00022448"/>
    </source>
</evidence>
<evidence type="ECO:0000313" key="13">
    <source>
        <dbReference type="Proteomes" id="UP000046395"/>
    </source>
</evidence>
<dbReference type="WBParaSite" id="TMUE_3000011038.1">
    <property type="protein sequence ID" value="TMUE_3000011038.1"/>
    <property type="gene ID" value="WBGene00284932"/>
</dbReference>
<evidence type="ECO:0000256" key="3">
    <source>
        <dbReference type="ARBA" id="ARBA00021242"/>
    </source>
</evidence>
<evidence type="ECO:0000313" key="14">
    <source>
        <dbReference type="WBParaSite" id="TMUE_3000011038.1"/>
    </source>
</evidence>
<feature type="transmembrane region" description="Helical" evidence="12">
    <location>
        <begin position="258"/>
        <end position="280"/>
    </location>
</feature>
<evidence type="ECO:0000256" key="11">
    <source>
        <dbReference type="ARBA" id="ARBA00032555"/>
    </source>
</evidence>
<feature type="transmembrane region" description="Helical" evidence="12">
    <location>
        <begin position="292"/>
        <end position="314"/>
    </location>
</feature>
<keyword evidence="5" id="KW-1003">Cell membrane</keyword>
<name>A0A5S6QV88_TRIMR</name>
<feature type="transmembrane region" description="Helical" evidence="12">
    <location>
        <begin position="417"/>
        <end position="441"/>
    </location>
</feature>